<reference evidence="6 7" key="1">
    <citation type="journal article" date="2015" name="Nat. Commun.">
        <title>Lucilia cuprina genome unlocks parasitic fly biology to underpin future interventions.</title>
        <authorList>
            <person name="Anstead C.A."/>
            <person name="Korhonen P.K."/>
            <person name="Young N.D."/>
            <person name="Hall R.S."/>
            <person name="Jex A.R."/>
            <person name="Murali S.C."/>
            <person name="Hughes D.S."/>
            <person name="Lee S.F."/>
            <person name="Perry T."/>
            <person name="Stroehlein A.J."/>
            <person name="Ansell B.R."/>
            <person name="Breugelmans B."/>
            <person name="Hofmann A."/>
            <person name="Qu J."/>
            <person name="Dugan S."/>
            <person name="Lee S.L."/>
            <person name="Chao H."/>
            <person name="Dinh H."/>
            <person name="Han Y."/>
            <person name="Doddapaneni H.V."/>
            <person name="Worley K.C."/>
            <person name="Muzny D.M."/>
            <person name="Ioannidis P."/>
            <person name="Waterhouse R.M."/>
            <person name="Zdobnov E.M."/>
            <person name="James P.J."/>
            <person name="Bagnall N.H."/>
            <person name="Kotze A.C."/>
            <person name="Gibbs R.A."/>
            <person name="Richards S."/>
            <person name="Batterham P."/>
            <person name="Gasser R.B."/>
        </authorList>
    </citation>
    <scope>NUCLEOTIDE SEQUENCE [LARGE SCALE GENOMIC DNA]</scope>
    <source>
        <strain evidence="6 7">LS</strain>
        <tissue evidence="6">Full body</tissue>
    </source>
</reference>
<feature type="region of interest" description="Disordered" evidence="3">
    <location>
        <begin position="661"/>
        <end position="708"/>
    </location>
</feature>
<evidence type="ECO:0000256" key="4">
    <source>
        <dbReference type="SAM" id="Phobius"/>
    </source>
</evidence>
<dbReference type="ESTHER" id="luccu-a0a0l0by03">
    <property type="family name" value="OtherNon-catalytic_C"/>
</dbReference>
<protein>
    <recommendedName>
        <fullName evidence="5">Carboxylesterase type B domain-containing protein</fullName>
    </recommendedName>
</protein>
<proteinExistence type="inferred from homology"/>
<gene>
    <name evidence="6" type="ORF">FF38_03011</name>
</gene>
<dbReference type="InterPro" id="IPR051093">
    <property type="entry name" value="Neuroligin/BSAL"/>
</dbReference>
<accession>A0A0L0BY03</accession>
<dbReference type="PANTHER" id="PTHR43903">
    <property type="entry name" value="NEUROLIGIN"/>
    <property type="match status" value="1"/>
</dbReference>
<keyword evidence="4" id="KW-0812">Transmembrane</keyword>
<keyword evidence="7" id="KW-1185">Reference proteome</keyword>
<dbReference type="AlphaFoldDB" id="A0A0L0BY03"/>
<dbReference type="OrthoDB" id="19501at2759"/>
<evidence type="ECO:0000313" key="6">
    <source>
        <dbReference type="EMBL" id="KNC24897.1"/>
    </source>
</evidence>
<evidence type="ECO:0000256" key="1">
    <source>
        <dbReference type="ARBA" id="ARBA00005964"/>
    </source>
</evidence>
<dbReference type="OMA" id="QSHSMDM"/>
<keyword evidence="2" id="KW-0325">Glycoprotein</keyword>
<evidence type="ECO:0000313" key="7">
    <source>
        <dbReference type="Proteomes" id="UP000037069"/>
    </source>
</evidence>
<evidence type="ECO:0000259" key="5">
    <source>
        <dbReference type="Pfam" id="PF00135"/>
    </source>
</evidence>
<comment type="similarity">
    <text evidence="1">Belongs to the type-B carboxylesterase/lipase family.</text>
</comment>
<dbReference type="InterPro" id="IPR029058">
    <property type="entry name" value="AB_hydrolase_fold"/>
</dbReference>
<dbReference type="EMBL" id="JRES01001167">
    <property type="protein sequence ID" value="KNC24897.1"/>
    <property type="molecule type" value="Genomic_DNA"/>
</dbReference>
<feature type="compositionally biased region" description="Polar residues" evidence="3">
    <location>
        <begin position="676"/>
        <end position="692"/>
    </location>
</feature>
<name>A0A0L0BY03_LUCCU</name>
<feature type="domain" description="Carboxylesterase type B" evidence="5">
    <location>
        <begin position="11"/>
        <end position="511"/>
    </location>
</feature>
<evidence type="ECO:0000256" key="2">
    <source>
        <dbReference type="ARBA" id="ARBA00023180"/>
    </source>
</evidence>
<dbReference type="Proteomes" id="UP000037069">
    <property type="component" value="Unassembled WGS sequence"/>
</dbReference>
<dbReference type="SUPFAM" id="SSF53474">
    <property type="entry name" value="alpha/beta-Hydrolases"/>
    <property type="match status" value="1"/>
</dbReference>
<dbReference type="STRING" id="7375.A0A0L0BY03"/>
<sequence length="785" mass="89726">MYLKVFPDSARSAVYAFLGVPYAEPPIEELRFSPPKPHRGWNRTLVAMTMRPICPQLSNTIYDEAATEDILARPSETNEDCLYLNIWVSENGLRYGNLPVLVILTGEDMSYDWPRNRITGLDIAAEGFVVITVQYRTNIFGWLNVPGNSELSGNYGLQDQFLALKWIEENIKNFGGNLNQITLLGHGTSGAPCAFYHSLLNNGMLYSSSLPFNQLILMSSGNIEDALQPVALVQEASKVIVKKLGCQFEEYSRQLVQCLRSKSVSDMLKAFESVYDHGNGTYKLGPTLNINLKDILYNSTIINSFPPSIIGITSNEGAFMQDYWLELSRDSYSSLKTYINYTLLRNVLPGQSQNNNNSSSNHALEALNWRYFNDNLEENPIHLLAALQRFVSEYKYEIPFYTLLSVLSNATVSQNNNKLYAYINHFTNAMDIRGKINFFGGSSHTSDLPLLFGPTLFQQISRRRLNIEEEKLYRKMRTPFINFIKNGNPTPGRVYDGWVPYTNKNKYIYDLGDIWSPATEDSLLLDTKSVQQITQLLIKDQSASSTHSRPNRNEFSNSYQMPKNNDRGAITTRVRNSPYTAHLMRVYGFWEVFLPQAISKEYAQRTDETAITQHLLFMEASADAARFKHGFFVMLGLVLLLLTLLCLCWLLRPSTIFKRSRSTNSNTRVANEFRRSTASNNWNSRQSKLTNKQQHHQHTTASQPQDFKYRPRQLERAITEVPIKSSKKTYKSEKEFMDLAKSPNLLKTITESVVVHQNMNSPHGMQYTDHVGIKNWQYQLTCDKL</sequence>
<dbReference type="InterPro" id="IPR002018">
    <property type="entry name" value="CarbesteraseB"/>
</dbReference>
<comment type="caution">
    <text evidence="6">The sequence shown here is derived from an EMBL/GenBank/DDBJ whole genome shotgun (WGS) entry which is preliminary data.</text>
</comment>
<feature type="transmembrane region" description="Helical" evidence="4">
    <location>
        <begin position="631"/>
        <end position="651"/>
    </location>
</feature>
<evidence type="ECO:0000256" key="3">
    <source>
        <dbReference type="SAM" id="MobiDB-lite"/>
    </source>
</evidence>
<organism evidence="6 7">
    <name type="scientific">Lucilia cuprina</name>
    <name type="common">Green bottle fly</name>
    <name type="synonym">Australian sheep blowfly</name>
    <dbReference type="NCBI Taxonomy" id="7375"/>
    <lineage>
        <taxon>Eukaryota</taxon>
        <taxon>Metazoa</taxon>
        <taxon>Ecdysozoa</taxon>
        <taxon>Arthropoda</taxon>
        <taxon>Hexapoda</taxon>
        <taxon>Insecta</taxon>
        <taxon>Pterygota</taxon>
        <taxon>Neoptera</taxon>
        <taxon>Endopterygota</taxon>
        <taxon>Diptera</taxon>
        <taxon>Brachycera</taxon>
        <taxon>Muscomorpha</taxon>
        <taxon>Oestroidea</taxon>
        <taxon>Calliphoridae</taxon>
        <taxon>Luciliinae</taxon>
        <taxon>Lucilia</taxon>
    </lineage>
</organism>
<keyword evidence="4" id="KW-0472">Membrane</keyword>
<keyword evidence="4" id="KW-1133">Transmembrane helix</keyword>
<dbReference type="Gene3D" id="3.40.50.1820">
    <property type="entry name" value="alpha/beta hydrolase"/>
    <property type="match status" value="1"/>
</dbReference>
<dbReference type="Pfam" id="PF00135">
    <property type="entry name" value="COesterase"/>
    <property type="match status" value="1"/>
</dbReference>
<feature type="region of interest" description="Disordered" evidence="3">
    <location>
        <begin position="541"/>
        <end position="562"/>
    </location>
</feature>